<accession>A0A9X7IMA0</accession>
<evidence type="ECO:0000313" key="1">
    <source>
        <dbReference type="EMBL" id="PQM51829.1"/>
    </source>
</evidence>
<name>A0A9X7IMA0_9MYCO</name>
<dbReference type="EMBL" id="PUEV01000056">
    <property type="protein sequence ID" value="PQM51829.1"/>
    <property type="molecule type" value="Genomic_DNA"/>
</dbReference>
<comment type="caution">
    <text evidence="1">The sequence shown here is derived from an EMBL/GenBank/DDBJ whole genome shotgun (WGS) entry which is preliminary data.</text>
</comment>
<sequence length="97" mass="10982">MDLYRGTLSVRRLGVLVRQLPAESRLVKALTGQPRWNTLDLLADLWVMLVRTNSEKGALSDDFDHPVRAEMTAAAVAAHKKALKEEFMRRKNAYTNS</sequence>
<evidence type="ECO:0000313" key="2">
    <source>
        <dbReference type="Proteomes" id="UP000237911"/>
    </source>
</evidence>
<keyword evidence="2" id="KW-1185">Reference proteome</keyword>
<dbReference type="AlphaFoldDB" id="A0A9X7IMA0"/>
<protein>
    <submittedName>
        <fullName evidence="1">Uncharacterized protein</fullName>
    </submittedName>
</protein>
<proteinExistence type="predicted"/>
<dbReference type="Proteomes" id="UP000237911">
    <property type="component" value="Unassembled WGS sequence"/>
</dbReference>
<reference evidence="1 2" key="1">
    <citation type="submission" date="2018-02" db="EMBL/GenBank/DDBJ databases">
        <title>Draft genome sequence of Mycobacterium virginiense isolated from mud of a swine farm in Japan.</title>
        <authorList>
            <person name="Ohya K."/>
        </authorList>
    </citation>
    <scope>NUCLEOTIDE SEQUENCE [LARGE SCALE GENOMIC DNA]</scope>
    <source>
        <strain evidence="1 2">GF75</strain>
    </source>
</reference>
<organism evidence="1 2">
    <name type="scientific">Mycolicibacter virginiensis</name>
    <dbReference type="NCBI Taxonomy" id="1795032"/>
    <lineage>
        <taxon>Bacteria</taxon>
        <taxon>Bacillati</taxon>
        <taxon>Actinomycetota</taxon>
        <taxon>Actinomycetes</taxon>
        <taxon>Mycobacteriales</taxon>
        <taxon>Mycobacteriaceae</taxon>
        <taxon>Mycolicibacter</taxon>
    </lineage>
</organism>
<gene>
    <name evidence="1" type="ORF">C5U48_12960</name>
</gene>